<keyword evidence="1" id="KW-0812">Transmembrane</keyword>
<dbReference type="Proteomes" id="UP000494108">
    <property type="component" value="Unassembled WGS sequence"/>
</dbReference>
<organism evidence="2 3">
    <name type="scientific">Achromobacter pestifer</name>
    <dbReference type="NCBI Taxonomy" id="1353889"/>
    <lineage>
        <taxon>Bacteria</taxon>
        <taxon>Pseudomonadati</taxon>
        <taxon>Pseudomonadota</taxon>
        <taxon>Betaproteobacteria</taxon>
        <taxon>Burkholderiales</taxon>
        <taxon>Alcaligenaceae</taxon>
        <taxon>Achromobacter</taxon>
    </lineage>
</organism>
<sequence length="402" mass="42345">MRYACGTFPDMPQHPRAFPPLLAVLSGLSLGAGVIASIAGLASNSTGGMFPNLALALGLMGLGLGNVISFLCNLLAWRMGARRRWLKILLIAQTAPAIAFAAVACKALWDNWQARHAGQQRHAVRSAIHNDDVPALITALQACNQSCLQGQTNQGLLMTATMARAHHVAGHLIAQGATVSAGLTAPSRDVHTCEGLYLPSLSTLSLAIAQRDDALVDQLLPVSDTAARREAMWTAATLDRLDTVQALAAHGVPLTLRGKILDQNDTLLVAAASGAATTVAQWLIDTQGMPVNAITHGPDAYPGTAPLAALFSFMRDTQSPRATAFLQLLRAHGADLNARLSSGDTVLEEAVRLGRKPLVAMLTQAGADPERLPPASRARLAELLAGPDEPRLPDRTQGCIRP</sequence>
<feature type="transmembrane region" description="Helical" evidence="1">
    <location>
        <begin position="21"/>
        <end position="42"/>
    </location>
</feature>
<gene>
    <name evidence="2" type="ORF">LMG3431_04379</name>
</gene>
<evidence type="ECO:0000313" key="3">
    <source>
        <dbReference type="Proteomes" id="UP000494108"/>
    </source>
</evidence>
<proteinExistence type="predicted"/>
<dbReference type="AlphaFoldDB" id="A0A6S6ZR25"/>
<accession>A0A6S6ZR25</accession>
<dbReference type="SUPFAM" id="SSF48403">
    <property type="entry name" value="Ankyrin repeat"/>
    <property type="match status" value="1"/>
</dbReference>
<evidence type="ECO:0000313" key="2">
    <source>
        <dbReference type="EMBL" id="CAB3681132.1"/>
    </source>
</evidence>
<protein>
    <submittedName>
        <fullName evidence="2">Uncharacterized protein</fullName>
    </submittedName>
</protein>
<keyword evidence="3" id="KW-1185">Reference proteome</keyword>
<feature type="transmembrane region" description="Helical" evidence="1">
    <location>
        <begin position="54"/>
        <end position="76"/>
    </location>
</feature>
<keyword evidence="1" id="KW-0472">Membrane</keyword>
<reference evidence="2 3" key="1">
    <citation type="submission" date="2020-04" db="EMBL/GenBank/DDBJ databases">
        <authorList>
            <person name="De Canck E."/>
        </authorList>
    </citation>
    <scope>NUCLEOTIDE SEQUENCE [LARGE SCALE GENOMIC DNA]</scope>
    <source>
        <strain evidence="2 3">LMG 3431</strain>
    </source>
</reference>
<keyword evidence="1" id="KW-1133">Transmembrane helix</keyword>
<dbReference type="InterPro" id="IPR036770">
    <property type="entry name" value="Ankyrin_rpt-contain_sf"/>
</dbReference>
<dbReference type="EMBL" id="CADIJX010000005">
    <property type="protein sequence ID" value="CAB3681132.1"/>
    <property type="molecule type" value="Genomic_DNA"/>
</dbReference>
<feature type="transmembrane region" description="Helical" evidence="1">
    <location>
        <begin position="88"/>
        <end position="109"/>
    </location>
</feature>
<dbReference type="Gene3D" id="1.25.40.20">
    <property type="entry name" value="Ankyrin repeat-containing domain"/>
    <property type="match status" value="1"/>
</dbReference>
<name>A0A6S6ZR25_9BURK</name>
<evidence type="ECO:0000256" key="1">
    <source>
        <dbReference type="SAM" id="Phobius"/>
    </source>
</evidence>